<accession>A0A1I2E2J5</accession>
<dbReference type="EMBL" id="FONV01000004">
    <property type="protein sequence ID" value="SFE86788.1"/>
    <property type="molecule type" value="Genomic_DNA"/>
</dbReference>
<evidence type="ECO:0000313" key="5">
    <source>
        <dbReference type="Proteomes" id="UP000199645"/>
    </source>
</evidence>
<name>A0A1I2E2J5_9ACTN</name>
<evidence type="ECO:0000256" key="1">
    <source>
        <dbReference type="SAM" id="MobiDB-lite"/>
    </source>
</evidence>
<gene>
    <name evidence="4" type="ORF">SAMN05421541_104132</name>
</gene>
<feature type="domain" description="PAS" evidence="2">
    <location>
        <begin position="243"/>
        <end position="280"/>
    </location>
</feature>
<evidence type="ECO:0000259" key="2">
    <source>
        <dbReference type="PROSITE" id="PS50112"/>
    </source>
</evidence>
<dbReference type="InterPro" id="IPR001610">
    <property type="entry name" value="PAC"/>
</dbReference>
<dbReference type="InterPro" id="IPR000700">
    <property type="entry name" value="PAS-assoc_C"/>
</dbReference>
<dbReference type="GO" id="GO:0006935">
    <property type="term" value="P:chemotaxis"/>
    <property type="evidence" value="ECO:0007669"/>
    <property type="project" value="InterPro"/>
</dbReference>
<dbReference type="CDD" id="cd00130">
    <property type="entry name" value="PAS"/>
    <property type="match status" value="2"/>
</dbReference>
<feature type="region of interest" description="Disordered" evidence="1">
    <location>
        <begin position="429"/>
        <end position="449"/>
    </location>
</feature>
<dbReference type="InterPro" id="IPR000014">
    <property type="entry name" value="PAS"/>
</dbReference>
<dbReference type="Pfam" id="PF08447">
    <property type="entry name" value="PAS_3"/>
    <property type="match status" value="1"/>
</dbReference>
<dbReference type="InterPro" id="IPR035965">
    <property type="entry name" value="PAS-like_dom_sf"/>
</dbReference>
<dbReference type="Gene3D" id="3.30.450.20">
    <property type="entry name" value="PAS domain"/>
    <property type="match status" value="2"/>
</dbReference>
<dbReference type="SUPFAM" id="SSF55785">
    <property type="entry name" value="PYP-like sensor domain (PAS domain)"/>
    <property type="match status" value="2"/>
</dbReference>
<dbReference type="InterPro" id="IPR050903">
    <property type="entry name" value="Bact_Chemotaxis_MeTrfase"/>
</dbReference>
<dbReference type="PROSITE" id="PS50113">
    <property type="entry name" value="PAC"/>
    <property type="match status" value="2"/>
</dbReference>
<proteinExistence type="predicted"/>
<dbReference type="STRING" id="35752.SAMN05421541_104132"/>
<dbReference type="PANTHER" id="PTHR24422">
    <property type="entry name" value="CHEMOTAXIS PROTEIN METHYLTRANSFERASE"/>
    <property type="match status" value="1"/>
</dbReference>
<dbReference type="Proteomes" id="UP000199645">
    <property type="component" value="Unassembled WGS sequence"/>
</dbReference>
<evidence type="ECO:0000313" key="4">
    <source>
        <dbReference type="EMBL" id="SFE86788.1"/>
    </source>
</evidence>
<dbReference type="InterPro" id="IPR036061">
    <property type="entry name" value="CheW-like_dom_sf"/>
</dbReference>
<dbReference type="Pfam" id="PF01584">
    <property type="entry name" value="CheW"/>
    <property type="match status" value="1"/>
</dbReference>
<organism evidence="4 5">
    <name type="scientific">Actinoplanes philippinensis</name>
    <dbReference type="NCBI Taxonomy" id="35752"/>
    <lineage>
        <taxon>Bacteria</taxon>
        <taxon>Bacillati</taxon>
        <taxon>Actinomycetota</taxon>
        <taxon>Actinomycetes</taxon>
        <taxon>Micromonosporales</taxon>
        <taxon>Micromonosporaceae</taxon>
        <taxon>Actinoplanes</taxon>
    </lineage>
</organism>
<dbReference type="SUPFAM" id="SSF50341">
    <property type="entry name" value="CheW-like"/>
    <property type="match status" value="1"/>
</dbReference>
<dbReference type="PANTHER" id="PTHR24422:SF10">
    <property type="entry name" value="CHEMOTAXIS PROTEIN METHYLTRANSFERASE 2"/>
    <property type="match status" value="1"/>
</dbReference>
<dbReference type="AlphaFoldDB" id="A0A1I2E2J5"/>
<feature type="domain" description="PAC" evidence="3">
    <location>
        <begin position="302"/>
        <end position="354"/>
    </location>
</feature>
<dbReference type="InterPro" id="IPR013656">
    <property type="entry name" value="PAS_4"/>
</dbReference>
<keyword evidence="5" id="KW-1185">Reference proteome</keyword>
<feature type="domain" description="PAC" evidence="3">
    <location>
        <begin position="179"/>
        <end position="232"/>
    </location>
</feature>
<dbReference type="GO" id="GO:0007165">
    <property type="term" value="P:signal transduction"/>
    <property type="evidence" value="ECO:0007669"/>
    <property type="project" value="InterPro"/>
</dbReference>
<dbReference type="SMART" id="SM00086">
    <property type="entry name" value="PAC"/>
    <property type="match status" value="2"/>
</dbReference>
<dbReference type="InterPro" id="IPR013655">
    <property type="entry name" value="PAS_fold_3"/>
</dbReference>
<dbReference type="InterPro" id="IPR002545">
    <property type="entry name" value="CheW-lke_dom"/>
</dbReference>
<feature type="domain" description="PAS" evidence="2">
    <location>
        <begin position="121"/>
        <end position="159"/>
    </location>
</feature>
<dbReference type="PROSITE" id="PS50112">
    <property type="entry name" value="PAS"/>
    <property type="match status" value="2"/>
</dbReference>
<evidence type="ECO:0000259" key="3">
    <source>
        <dbReference type="PROSITE" id="PS50113"/>
    </source>
</evidence>
<sequence length="479" mass="52306">MATVDVTTATVRSADTGFCALSGRPDDEVIGEPLGVLWGVPSQAVQSVVGAGQDVAGPIEVVAWPDSERQRVLAVTAAAVDDGVVLLAAEDRTTESADQASPRQAVEDRAKVTALGRSQAVIEFDLSGTILEVNQNFLATMGYTREEVVGQHHRIFVPDQEARGPGYRDFWNRLSDGQYQGGVYLRVAKDGRPVWLRATYNPILGPDGRPVKIVKFAADITADRQRTAEFEGKIAAVSRSRAMIEFDMDGTILDANQNFLDTMGYTLDEIVGRHHRMFMPPGSADRQDYSDFWKRLGRGDFVPGEFKRMAKGDREVWLLASYNPVLGPDGRPSKVFKFAADITEEQHRTAEFRSKVAAISRSQAVIEFSLDGGMFTHSRTTIPLIDLPALLNRRRPADPEAGRVLLVTVGVGATVGLVVPELHAIEQSVEEESGVTGPAGRPRLVSVGTPRDNRLLPNLDLRGLAAEYLNRHPVASPER</sequence>
<dbReference type="Pfam" id="PF08448">
    <property type="entry name" value="PAS_4"/>
    <property type="match status" value="1"/>
</dbReference>
<protein>
    <submittedName>
        <fullName evidence="4">Methyl-accepting chemotaxis protein</fullName>
    </submittedName>
</protein>
<dbReference type="SMART" id="SM00091">
    <property type="entry name" value="PAS"/>
    <property type="match status" value="2"/>
</dbReference>
<reference evidence="4 5" key="1">
    <citation type="submission" date="2016-10" db="EMBL/GenBank/DDBJ databases">
        <authorList>
            <person name="de Groot N.N."/>
        </authorList>
    </citation>
    <scope>NUCLEOTIDE SEQUENCE [LARGE SCALE GENOMIC DNA]</scope>
    <source>
        <strain evidence="4 5">DSM 43019</strain>
    </source>
</reference>
<dbReference type="NCBIfam" id="TIGR00229">
    <property type="entry name" value="sensory_box"/>
    <property type="match status" value="2"/>
</dbReference>